<sequence length="564" mass="62478">MTSPQENMDTALSVDNTNSITIMEQVTTSESGVVADNGVRQHHTQSAVSRTPVEVLLRIFGMCAEETNEDDLRTFDATSLINITHTCSRWRSVAVDYPPLWQNLSFRSLGLTRTMLERVGNVPVAIRADLMNTANSETGTHSLLHGLSRAMTHHGSIRELTLCGIRDMAPLLDVTLPAGIQLEALTLRGAAEKFYQTVFYVPASFFTNALQAWPLRRLVLERVFVPSGVLMRHCTQLRHLELHYATQLAVGELLSIVQASSATLEHITVDLVPLHVQDVTAPPHATVTLPKLKYLRVNCIFHDRDRREQSAFQMMQKLVFPADTCVLVQLLITQPPFGPWQIPTSIFPQLVAHANAGAPLRGLLFQQDNVFDKGGMRIKAWTSAKVPSFFDEQYPVPKIDVHVVRDPNVEHTMVHHTLYTLTSDMPFDNVVSATFARLENKTSGMLCLILPHLTGLRELTVHGSGVIHELCDGPSPLHDLKGLWTLSVYEAAGHDDIHALCVALDKRAKYVGEKLPRLFVCYSNVTFAEIDALSTYVGDIIWDGSLEGAQSVPIPVEVENPGGV</sequence>
<organism evidence="1 2">
    <name type="scientific">Artomyces pyxidatus</name>
    <dbReference type="NCBI Taxonomy" id="48021"/>
    <lineage>
        <taxon>Eukaryota</taxon>
        <taxon>Fungi</taxon>
        <taxon>Dikarya</taxon>
        <taxon>Basidiomycota</taxon>
        <taxon>Agaricomycotina</taxon>
        <taxon>Agaricomycetes</taxon>
        <taxon>Russulales</taxon>
        <taxon>Auriscalpiaceae</taxon>
        <taxon>Artomyces</taxon>
    </lineage>
</organism>
<comment type="caution">
    <text evidence="1">The sequence shown here is derived from an EMBL/GenBank/DDBJ whole genome shotgun (WGS) entry which is preliminary data.</text>
</comment>
<reference evidence="1" key="2">
    <citation type="journal article" date="2022" name="New Phytol.">
        <title>Evolutionary transition to the ectomycorrhizal habit in the genomes of a hyperdiverse lineage of mushroom-forming fungi.</title>
        <authorList>
            <person name="Looney B."/>
            <person name="Miyauchi S."/>
            <person name="Morin E."/>
            <person name="Drula E."/>
            <person name="Courty P.E."/>
            <person name="Kohler A."/>
            <person name="Kuo A."/>
            <person name="LaButti K."/>
            <person name="Pangilinan J."/>
            <person name="Lipzen A."/>
            <person name="Riley R."/>
            <person name="Andreopoulos W."/>
            <person name="He G."/>
            <person name="Johnson J."/>
            <person name="Nolan M."/>
            <person name="Tritt A."/>
            <person name="Barry K.W."/>
            <person name="Grigoriev I.V."/>
            <person name="Nagy L.G."/>
            <person name="Hibbett D."/>
            <person name="Henrissat B."/>
            <person name="Matheny P.B."/>
            <person name="Labbe J."/>
            <person name="Martin F.M."/>
        </authorList>
    </citation>
    <scope>NUCLEOTIDE SEQUENCE</scope>
    <source>
        <strain evidence="1">HHB10654</strain>
    </source>
</reference>
<proteinExistence type="predicted"/>
<keyword evidence="2" id="KW-1185">Reference proteome</keyword>
<accession>A0ACB8SL66</accession>
<name>A0ACB8SL66_9AGAM</name>
<reference evidence="1" key="1">
    <citation type="submission" date="2021-03" db="EMBL/GenBank/DDBJ databases">
        <authorList>
            <consortium name="DOE Joint Genome Institute"/>
            <person name="Ahrendt S."/>
            <person name="Looney B.P."/>
            <person name="Miyauchi S."/>
            <person name="Morin E."/>
            <person name="Drula E."/>
            <person name="Courty P.E."/>
            <person name="Chicoki N."/>
            <person name="Fauchery L."/>
            <person name="Kohler A."/>
            <person name="Kuo A."/>
            <person name="Labutti K."/>
            <person name="Pangilinan J."/>
            <person name="Lipzen A."/>
            <person name="Riley R."/>
            <person name="Andreopoulos W."/>
            <person name="He G."/>
            <person name="Johnson J."/>
            <person name="Barry K.W."/>
            <person name="Grigoriev I.V."/>
            <person name="Nagy L."/>
            <person name="Hibbett D."/>
            <person name="Henrissat B."/>
            <person name="Matheny P.B."/>
            <person name="Labbe J."/>
            <person name="Martin F."/>
        </authorList>
    </citation>
    <scope>NUCLEOTIDE SEQUENCE</scope>
    <source>
        <strain evidence="1">HHB10654</strain>
    </source>
</reference>
<dbReference type="EMBL" id="MU277249">
    <property type="protein sequence ID" value="KAI0057274.1"/>
    <property type="molecule type" value="Genomic_DNA"/>
</dbReference>
<evidence type="ECO:0000313" key="1">
    <source>
        <dbReference type="EMBL" id="KAI0057274.1"/>
    </source>
</evidence>
<gene>
    <name evidence="1" type="ORF">BV25DRAFT_1439500</name>
</gene>
<protein>
    <submittedName>
        <fullName evidence="1">Uncharacterized protein</fullName>
    </submittedName>
</protein>
<dbReference type="Proteomes" id="UP000814140">
    <property type="component" value="Unassembled WGS sequence"/>
</dbReference>
<evidence type="ECO:0000313" key="2">
    <source>
        <dbReference type="Proteomes" id="UP000814140"/>
    </source>
</evidence>